<name>A0ABW5L7J4_9SPHI</name>
<proteinExistence type="predicted"/>
<evidence type="ECO:0000313" key="1">
    <source>
        <dbReference type="EMBL" id="MFD2555771.1"/>
    </source>
</evidence>
<dbReference type="RefSeq" id="WP_210354071.1">
    <property type="nucleotide sequence ID" value="NZ_JAEQMU010000001.1"/>
</dbReference>
<evidence type="ECO:0000313" key="2">
    <source>
        <dbReference type="Proteomes" id="UP001597440"/>
    </source>
</evidence>
<dbReference type="EMBL" id="JBHULD010000014">
    <property type="protein sequence ID" value="MFD2555771.1"/>
    <property type="molecule type" value="Genomic_DNA"/>
</dbReference>
<accession>A0ABW5L7J4</accession>
<protein>
    <submittedName>
        <fullName evidence="1">Uncharacterized protein</fullName>
    </submittedName>
</protein>
<organism evidence="1 2">
    <name type="scientific">Sphingobacterium tabacisoli</name>
    <dbReference type="NCBI Taxonomy" id="2044855"/>
    <lineage>
        <taxon>Bacteria</taxon>
        <taxon>Pseudomonadati</taxon>
        <taxon>Bacteroidota</taxon>
        <taxon>Sphingobacteriia</taxon>
        <taxon>Sphingobacteriales</taxon>
        <taxon>Sphingobacteriaceae</taxon>
        <taxon>Sphingobacterium</taxon>
    </lineage>
</organism>
<reference evidence="2" key="1">
    <citation type="journal article" date="2019" name="Int. J. Syst. Evol. Microbiol.">
        <title>The Global Catalogue of Microorganisms (GCM) 10K type strain sequencing project: providing services to taxonomists for standard genome sequencing and annotation.</title>
        <authorList>
            <consortium name="The Broad Institute Genomics Platform"/>
            <consortium name="The Broad Institute Genome Sequencing Center for Infectious Disease"/>
            <person name="Wu L."/>
            <person name="Ma J."/>
        </authorList>
    </citation>
    <scope>NUCLEOTIDE SEQUENCE [LARGE SCALE GENOMIC DNA]</scope>
    <source>
        <strain evidence="2">KCTC 52298</strain>
    </source>
</reference>
<sequence>MNHCFRHSGRDWPVLFFRKKVHKKLVTVPACHKVFPYLQLATRQGDIFLIGKEIANNYCKVYKTALAYLVVKVGIVYADPYILHYIQQIPVFSGGSEGDLGAALTIWRHWNNK</sequence>
<comment type="caution">
    <text evidence="1">The sequence shown here is derived from an EMBL/GenBank/DDBJ whole genome shotgun (WGS) entry which is preliminary data.</text>
</comment>
<gene>
    <name evidence="1" type="ORF">ACFSQW_15325</name>
</gene>
<keyword evidence="2" id="KW-1185">Reference proteome</keyword>
<dbReference type="Proteomes" id="UP001597440">
    <property type="component" value="Unassembled WGS sequence"/>
</dbReference>